<feature type="coiled-coil region" evidence="5">
    <location>
        <begin position="619"/>
        <end position="646"/>
    </location>
</feature>
<feature type="compositionally biased region" description="Basic and acidic residues" evidence="6">
    <location>
        <begin position="1251"/>
        <end position="1262"/>
    </location>
</feature>
<evidence type="ECO:0000256" key="6">
    <source>
        <dbReference type="SAM" id="MobiDB-lite"/>
    </source>
</evidence>
<evidence type="ECO:0000313" key="8">
    <source>
        <dbReference type="EMBL" id="VFU01235.1"/>
    </source>
</evidence>
<feature type="coiled-coil region" evidence="5">
    <location>
        <begin position="794"/>
        <end position="919"/>
    </location>
</feature>
<dbReference type="PANTHER" id="PTHR20544">
    <property type="entry name" value="CENTROSOMAL PROTEIN CEP135"/>
    <property type="match status" value="1"/>
</dbReference>
<sequence>MSQEGFVVLQKENHALIRENNALHLEIIRIQEDLDAKSSSMAAREKTLEHKIQELQFLNTQKTAQLQKKDGDLAKLYAQVQRLRNEHPGGGGATNESIELNKPLPPHDASPLERTSSMVHVAAQDDIDMISNMQLEALGRENKALMDRISTLEAQVRHREGEIERLGTQLKASVHTKDYATVKAKYDLEAAQLAQDIEKEQLTRQVDLLNDQVAKYEHKLEEARPAVQRVSFLTHQLDQAREANATYIAELSQLRQQYQRLEEEHLLCTSKQTEAAHVVEDTQGKASRLDEELRDARTQITRLEHALQATHYDKVSSSNAVANLEAHAKVVAGELNQLKPKYRDALTQLSESQSHNKQLSRQLETLEKELTIVQTKLTAALADQQKASEADAARQRECAALENVVLEREKQVRQLKGALESAQHEALGLETRLQQSEALHTHENQRSTELQQQHASVYSEERAALRKDNETLRVTVRQLDVQRKDAEKDRVAAETQLELLRRQHDQDQTRLTETLHDVQQLQTQLKQLKIEVVHVQEEKAQVETQLGESRRQVEKMSTLPSLDAASKAQDGKWHQRLQELLLGKQQVETQLSAAMAAKTSVEQQLAKCTNELRQADEFAAKQQSELAHVQRELINVQSELASMRQSKMYFEKEYEAAMQAWTEQTKEMQSSQYHASASQVQQQDLARQLQECKAALQKAQTKCHQLESLLGQAQTSRKSLEMQWTLAQEDARHAKENQLAREAQLKRLQVETTDQAARLVQLEQDNGQLKHVVAEMDYARDNWQLKQKQLSIELAETRDAKAFVAAELAQVQENEQRLKDQVQQMKSILHQVDREKDKLIDTLDRKTEELSQLHEQTTTVTNEQAKVRGELQQCQLALHRLEGALAEKEALVQSQVAQLSTAESTTRALKQDVDLLRAEQVALQQDLHHMTIENQSLAGECATLHHELDQVSGDQRGLHGHVHQVERERDAIRIELDDLKQTYRALVVEMDALEVTRAQLSATRDELGMTTTNMRRHIQDLTRERDEAVHHATELTAEQQVYMTQIKQLTLQLQQLQGRGLFYRQATQARSEALLSGALNSQQQVATELAHERVESAAHHSSLNQRLAYLQAQLNNSVHDRTQLTAQVADLTVEKQRLESLLASVRSQLATLQVHVQQQQEDKTALVEQLARAGAPKGSSSSSSPALDRRSHRSSSPGSIVSNSYIPTMQEAEERCRSLEERLSRQDATIQQLEHSRSKFRKFAAKYEVELEQAKGSRDRSTAHVPTIVLE</sequence>
<evidence type="ECO:0000256" key="2">
    <source>
        <dbReference type="ARBA" id="ARBA00022490"/>
    </source>
</evidence>
<evidence type="ECO:0000256" key="4">
    <source>
        <dbReference type="ARBA" id="ARBA00038123"/>
    </source>
</evidence>
<protein>
    <submittedName>
        <fullName evidence="8">Aste57867_24597 protein</fullName>
    </submittedName>
</protein>
<dbReference type="OrthoDB" id="10254663at2759"/>
<reference evidence="8 9" key="1">
    <citation type="submission" date="2019-03" db="EMBL/GenBank/DDBJ databases">
        <authorList>
            <person name="Gaulin E."/>
            <person name="Dumas B."/>
        </authorList>
    </citation>
    <scope>NUCLEOTIDE SEQUENCE [LARGE SCALE GENOMIC DNA]</scope>
    <source>
        <strain evidence="8">CBS 568.67</strain>
    </source>
</reference>
<feature type="coiled-coil region" evidence="5">
    <location>
        <begin position="349"/>
        <end position="439"/>
    </location>
</feature>
<feature type="region of interest" description="Disordered" evidence="6">
    <location>
        <begin position="1170"/>
        <end position="1207"/>
    </location>
</feature>
<comment type="subcellular location">
    <subcellularLocation>
        <location evidence="1">Cytoplasm</location>
        <location evidence="1">Cytoskeleton</location>
        <location evidence="1">Microtubule organizing center</location>
        <location evidence="1">Centrosome</location>
        <location evidence="1">Centriole</location>
    </subcellularLocation>
</comment>
<name>A0A485LQW5_9STRA</name>
<evidence type="ECO:0000256" key="5">
    <source>
        <dbReference type="SAM" id="Coils"/>
    </source>
</evidence>
<feature type="coiled-coil region" evidence="5">
    <location>
        <begin position="1121"/>
        <end position="1162"/>
    </location>
</feature>
<keyword evidence="9" id="KW-1185">Reference proteome</keyword>
<dbReference type="EMBL" id="CAADRA010007438">
    <property type="protein sequence ID" value="VFU01235.1"/>
    <property type="molecule type" value="Genomic_DNA"/>
</dbReference>
<proteinExistence type="inferred from homology"/>
<dbReference type="Proteomes" id="UP000332933">
    <property type="component" value="Unassembled WGS sequence"/>
</dbReference>
<feature type="region of interest" description="Disordered" evidence="6">
    <location>
        <begin position="1251"/>
        <end position="1271"/>
    </location>
</feature>
<dbReference type="PANTHER" id="PTHR20544:SF0">
    <property type="entry name" value="NUCLEOPROTEIN TPR_MLP1 DOMAIN-CONTAINING PROTEIN"/>
    <property type="match status" value="1"/>
</dbReference>
<dbReference type="AlphaFoldDB" id="A0A485LQW5"/>
<feature type="coiled-coil region" evidence="5">
    <location>
        <begin position="199"/>
        <end position="306"/>
    </location>
</feature>
<dbReference type="GO" id="GO:0005814">
    <property type="term" value="C:centriole"/>
    <property type="evidence" value="ECO:0007669"/>
    <property type="project" value="UniProtKB-SubCell"/>
</dbReference>
<keyword evidence="2" id="KW-0963">Cytoplasm</keyword>
<dbReference type="Gene3D" id="6.10.250.3110">
    <property type="match status" value="1"/>
</dbReference>
<keyword evidence="3" id="KW-0206">Cytoskeleton</keyword>
<accession>A0A485LQW5</accession>
<feature type="coiled-coil region" evidence="5">
    <location>
        <begin position="682"/>
        <end position="716"/>
    </location>
</feature>
<dbReference type="EMBL" id="VJMH01007412">
    <property type="protein sequence ID" value="KAF0683341.1"/>
    <property type="molecule type" value="Genomic_DNA"/>
</dbReference>
<organism evidence="8 9">
    <name type="scientific">Aphanomyces stellatus</name>
    <dbReference type="NCBI Taxonomy" id="120398"/>
    <lineage>
        <taxon>Eukaryota</taxon>
        <taxon>Sar</taxon>
        <taxon>Stramenopiles</taxon>
        <taxon>Oomycota</taxon>
        <taxon>Saprolegniomycetes</taxon>
        <taxon>Saprolegniales</taxon>
        <taxon>Verrucalvaceae</taxon>
        <taxon>Aphanomyces</taxon>
    </lineage>
</organism>
<comment type="similarity">
    <text evidence="4">Belongs to the CEP135/TSGA10 family.</text>
</comment>
<evidence type="ECO:0000256" key="3">
    <source>
        <dbReference type="ARBA" id="ARBA00023212"/>
    </source>
</evidence>
<evidence type="ECO:0000256" key="1">
    <source>
        <dbReference type="ARBA" id="ARBA00004114"/>
    </source>
</evidence>
<feature type="compositionally biased region" description="Polar residues" evidence="6">
    <location>
        <begin position="1194"/>
        <end position="1207"/>
    </location>
</feature>
<feature type="coiled-coil region" evidence="5">
    <location>
        <begin position="962"/>
        <end position="1038"/>
    </location>
</feature>
<gene>
    <name evidence="8" type="primary">Aste57867_24597</name>
    <name evidence="7" type="ORF">As57867_024519</name>
    <name evidence="8" type="ORF">ASTE57867_24597</name>
</gene>
<dbReference type="InterPro" id="IPR051877">
    <property type="entry name" value="Centriole_BasalBody_StrucProt"/>
</dbReference>
<evidence type="ECO:0000313" key="9">
    <source>
        <dbReference type="Proteomes" id="UP000332933"/>
    </source>
</evidence>
<keyword evidence="5" id="KW-0175">Coiled coil</keyword>
<evidence type="ECO:0000313" key="7">
    <source>
        <dbReference type="EMBL" id="KAF0683341.1"/>
    </source>
</evidence>
<feature type="coiled-coil region" evidence="5">
    <location>
        <begin position="1209"/>
        <end position="1236"/>
    </location>
</feature>
<feature type="coiled-coil region" evidence="5">
    <location>
        <begin position="469"/>
        <end position="545"/>
    </location>
</feature>
<feature type="region of interest" description="Disordered" evidence="6">
    <location>
        <begin position="85"/>
        <end position="113"/>
    </location>
</feature>
<reference evidence="7" key="2">
    <citation type="submission" date="2019-06" db="EMBL/GenBank/DDBJ databases">
        <title>Genomics analysis of Aphanomyces spp. identifies a new class of oomycete effector associated with host adaptation.</title>
        <authorList>
            <person name="Gaulin E."/>
        </authorList>
    </citation>
    <scope>NUCLEOTIDE SEQUENCE</scope>
    <source>
        <strain evidence="7">CBS 578.67</strain>
    </source>
</reference>